<name>A0A4R4XPF7_9ACTN</name>
<proteinExistence type="predicted"/>
<protein>
    <submittedName>
        <fullName evidence="2">ATP-binding protein</fullName>
    </submittedName>
</protein>
<dbReference type="AlphaFoldDB" id="A0A4R4XPF7"/>
<keyword evidence="2" id="KW-0067">ATP-binding</keyword>
<keyword evidence="2" id="KW-0547">Nucleotide-binding</keyword>
<dbReference type="Proteomes" id="UP000295302">
    <property type="component" value="Unassembled WGS sequence"/>
</dbReference>
<evidence type="ECO:0000259" key="1">
    <source>
        <dbReference type="Pfam" id="PF13191"/>
    </source>
</evidence>
<dbReference type="Pfam" id="PF13191">
    <property type="entry name" value="AAA_16"/>
    <property type="match status" value="1"/>
</dbReference>
<keyword evidence="3" id="KW-1185">Reference proteome</keyword>
<evidence type="ECO:0000313" key="3">
    <source>
        <dbReference type="Proteomes" id="UP000295302"/>
    </source>
</evidence>
<comment type="caution">
    <text evidence="2">The sequence shown here is derived from an EMBL/GenBank/DDBJ whole genome shotgun (WGS) entry which is preliminary data.</text>
</comment>
<dbReference type="GO" id="GO:0005524">
    <property type="term" value="F:ATP binding"/>
    <property type="evidence" value="ECO:0007669"/>
    <property type="project" value="UniProtKB-KW"/>
</dbReference>
<dbReference type="SUPFAM" id="SSF52540">
    <property type="entry name" value="P-loop containing nucleoside triphosphate hydrolases"/>
    <property type="match status" value="1"/>
</dbReference>
<dbReference type="InterPro" id="IPR041664">
    <property type="entry name" value="AAA_16"/>
</dbReference>
<organism evidence="2 3">
    <name type="scientific">Nonomuraea terrae</name>
    <dbReference type="NCBI Taxonomy" id="2530383"/>
    <lineage>
        <taxon>Bacteria</taxon>
        <taxon>Bacillati</taxon>
        <taxon>Actinomycetota</taxon>
        <taxon>Actinomycetes</taxon>
        <taxon>Streptosporangiales</taxon>
        <taxon>Streptosporangiaceae</taxon>
        <taxon>Nonomuraea</taxon>
    </lineage>
</organism>
<dbReference type="EMBL" id="SMKQ01000270">
    <property type="protein sequence ID" value="TDD32983.1"/>
    <property type="molecule type" value="Genomic_DNA"/>
</dbReference>
<dbReference type="RefSeq" id="WP_132622460.1">
    <property type="nucleotide sequence ID" value="NZ_SMKQ01000270.1"/>
</dbReference>
<dbReference type="OrthoDB" id="3178131at2"/>
<accession>A0A4R4XPF7</accession>
<gene>
    <name evidence="2" type="ORF">E1286_42925</name>
</gene>
<feature type="domain" description="Orc1-like AAA ATPase" evidence="1">
    <location>
        <begin position="3"/>
        <end position="75"/>
    </location>
</feature>
<reference evidence="2 3" key="1">
    <citation type="submission" date="2019-03" db="EMBL/GenBank/DDBJ databases">
        <title>Draft genome sequences of novel Actinobacteria.</title>
        <authorList>
            <person name="Sahin N."/>
            <person name="Ay H."/>
            <person name="Saygin H."/>
        </authorList>
    </citation>
    <scope>NUCLEOTIDE SEQUENCE [LARGE SCALE GENOMIC DNA]</scope>
    <source>
        <strain evidence="2 3">CH32</strain>
    </source>
</reference>
<feature type="non-terminal residue" evidence="2">
    <location>
        <position position="80"/>
    </location>
</feature>
<sequence>MDLVGRRHALSAVAEVLEAGSGALVAEGPAGIGKSRLLQEAAGLARARGMTVAYARATELDRVAPLSTLLRALARLGTPT</sequence>
<dbReference type="InterPro" id="IPR027417">
    <property type="entry name" value="P-loop_NTPase"/>
</dbReference>
<evidence type="ECO:0000313" key="2">
    <source>
        <dbReference type="EMBL" id="TDD32983.1"/>
    </source>
</evidence>